<gene>
    <name evidence="1" type="ORF">KQX54_005411</name>
</gene>
<evidence type="ECO:0000313" key="2">
    <source>
        <dbReference type="Proteomes" id="UP000826195"/>
    </source>
</evidence>
<sequence>MKRKLNTLTYALSPVVSLHHWRKSLKMMKIIISFGINKRFTFFRVSFDDYITCDDEVATAGALTKQEIIDAVINTDDVEDEENGNFLNNVTPDPPISIGSAKKAINDLRAFIEGCEDINDEIFSSLHNIERIIDVEN</sequence>
<reference evidence="1 2" key="1">
    <citation type="journal article" date="2021" name="J. Hered.">
        <title>A chromosome-level genome assembly of the parasitoid wasp, Cotesia glomerata (Hymenoptera: Braconidae).</title>
        <authorList>
            <person name="Pinto B.J."/>
            <person name="Weis J.J."/>
            <person name="Gamble T."/>
            <person name="Ode P.J."/>
            <person name="Paul R."/>
            <person name="Zaspel J.M."/>
        </authorList>
    </citation>
    <scope>NUCLEOTIDE SEQUENCE [LARGE SCALE GENOMIC DNA]</scope>
    <source>
        <strain evidence="1">CgM1</strain>
    </source>
</reference>
<keyword evidence="2" id="KW-1185">Reference proteome</keyword>
<comment type="caution">
    <text evidence="1">The sequence shown here is derived from an EMBL/GenBank/DDBJ whole genome shotgun (WGS) entry which is preliminary data.</text>
</comment>
<organism evidence="1 2">
    <name type="scientific">Cotesia glomerata</name>
    <name type="common">Lepidopteran parasitic wasp</name>
    <name type="synonym">Apanteles glomeratus</name>
    <dbReference type="NCBI Taxonomy" id="32391"/>
    <lineage>
        <taxon>Eukaryota</taxon>
        <taxon>Metazoa</taxon>
        <taxon>Ecdysozoa</taxon>
        <taxon>Arthropoda</taxon>
        <taxon>Hexapoda</taxon>
        <taxon>Insecta</taxon>
        <taxon>Pterygota</taxon>
        <taxon>Neoptera</taxon>
        <taxon>Endopterygota</taxon>
        <taxon>Hymenoptera</taxon>
        <taxon>Apocrita</taxon>
        <taxon>Ichneumonoidea</taxon>
        <taxon>Braconidae</taxon>
        <taxon>Microgastrinae</taxon>
        <taxon>Cotesia</taxon>
    </lineage>
</organism>
<proteinExistence type="predicted"/>
<accession>A0AAV7HSD6</accession>
<dbReference type="AlphaFoldDB" id="A0AAV7HSD6"/>
<name>A0AAV7HSD6_COTGL</name>
<protein>
    <submittedName>
        <fullName evidence="1">Uncharacterized protein</fullName>
    </submittedName>
</protein>
<dbReference type="Proteomes" id="UP000826195">
    <property type="component" value="Unassembled WGS sequence"/>
</dbReference>
<dbReference type="EMBL" id="JAHXZJ010002982">
    <property type="protein sequence ID" value="KAH0534566.1"/>
    <property type="molecule type" value="Genomic_DNA"/>
</dbReference>
<evidence type="ECO:0000313" key="1">
    <source>
        <dbReference type="EMBL" id="KAH0534566.1"/>
    </source>
</evidence>